<proteinExistence type="predicted"/>
<sequence>MNKRNGFTIIELLVVATFLIIIAILGFSQYTKLTNESNNTKKRTAINAMHYSLEEGFYVKNGYYPEKLEDSTLSTMDPELLKDPNGKKIGEKDSSYRYESSNCNGGKCKSYKLVATLIGEDDYIKESRHK</sequence>
<evidence type="ECO:0000313" key="3">
    <source>
        <dbReference type="EMBL" id="AJA06607.1"/>
    </source>
</evidence>
<dbReference type="KEGG" id="sox:TM7x_03145"/>
<keyword evidence="2" id="KW-0472">Membrane</keyword>
<protein>
    <submittedName>
        <fullName evidence="3">Type II secretion system protein G</fullName>
    </submittedName>
</protein>
<dbReference type="EMBL" id="CP007496">
    <property type="protein sequence ID" value="AJA06607.1"/>
    <property type="molecule type" value="Genomic_DNA"/>
</dbReference>
<name>A0A6S4GUN0_9BACT</name>
<accession>A0A6S4GUN0</accession>
<evidence type="ECO:0000256" key="1">
    <source>
        <dbReference type="SAM" id="MobiDB-lite"/>
    </source>
</evidence>
<keyword evidence="4" id="KW-1185">Reference proteome</keyword>
<dbReference type="Proteomes" id="UP000030902">
    <property type="component" value="Chromosome"/>
</dbReference>
<dbReference type="InterPro" id="IPR045584">
    <property type="entry name" value="Pilin-like"/>
</dbReference>
<organism evidence="3 4">
    <name type="scientific">Candidatus Nanosynbacter lyticus</name>
    <dbReference type="NCBI Taxonomy" id="2093824"/>
    <lineage>
        <taxon>Bacteria</taxon>
        <taxon>Candidatus Saccharimonadota</taxon>
        <taxon>Candidatus Saccharimonadia</taxon>
        <taxon>Candidatus Nanosynbacterales</taxon>
        <taxon>Candidatus Nanosynbacteraceae</taxon>
        <taxon>Candidatus Nanosynbacter</taxon>
    </lineage>
</organism>
<dbReference type="RefSeq" id="WP_052198855.1">
    <property type="nucleotide sequence ID" value="NZ_CP007496.1"/>
</dbReference>
<reference evidence="3 4" key="1">
    <citation type="journal article" date="2015" name="Proc. Natl. Acad. Sci. U.S.A.">
        <title>Cultivation of a human-associated TM7 phylotype reveals a reduced genome and epibiotic parasitic lifestyle.</title>
        <authorList>
            <person name="He X."/>
            <person name="McLean J.S."/>
            <person name="Edlund A."/>
            <person name="Yooseph S."/>
            <person name="Hall A.P."/>
            <person name="Liu S.Y."/>
            <person name="Dorrestein P.C."/>
            <person name="Esquenazi E."/>
            <person name="Hunter R.C."/>
            <person name="Cheng G."/>
            <person name="Nelson K.E."/>
            <person name="Lux R."/>
            <person name="Shi W."/>
        </authorList>
    </citation>
    <scope>NUCLEOTIDE SEQUENCE [LARGE SCALE GENOMIC DNA]</scope>
    <source>
        <strain evidence="3 4">TM7x</strain>
    </source>
</reference>
<keyword evidence="2" id="KW-1133">Transmembrane helix</keyword>
<evidence type="ECO:0000256" key="2">
    <source>
        <dbReference type="SAM" id="Phobius"/>
    </source>
</evidence>
<keyword evidence="2" id="KW-0812">Transmembrane</keyword>
<evidence type="ECO:0000313" key="4">
    <source>
        <dbReference type="Proteomes" id="UP000030902"/>
    </source>
</evidence>
<feature type="region of interest" description="Disordered" evidence="1">
    <location>
        <begin position="75"/>
        <end position="95"/>
    </location>
</feature>
<gene>
    <name evidence="3" type="ORF">TM7x_03145</name>
</gene>
<dbReference type="Gene3D" id="3.30.700.10">
    <property type="entry name" value="Glycoprotein, Type 4 Pilin"/>
    <property type="match status" value="1"/>
</dbReference>
<feature type="compositionally biased region" description="Basic and acidic residues" evidence="1">
    <location>
        <begin position="79"/>
        <end position="95"/>
    </location>
</feature>
<dbReference type="AlphaFoldDB" id="A0A6S4GUN0"/>
<dbReference type="SUPFAM" id="SSF54523">
    <property type="entry name" value="Pili subunits"/>
    <property type="match status" value="1"/>
</dbReference>
<feature type="transmembrane region" description="Helical" evidence="2">
    <location>
        <begin position="6"/>
        <end position="27"/>
    </location>
</feature>